<evidence type="ECO:0000313" key="3">
    <source>
        <dbReference type="Proteomes" id="UP001352852"/>
    </source>
</evidence>
<accession>A0ABU7ELP1</accession>
<feature type="region of interest" description="Disordered" evidence="1">
    <location>
        <begin position="1"/>
        <end position="51"/>
    </location>
</feature>
<name>A0ABU7ELP1_9TELE</name>
<comment type="caution">
    <text evidence="2">The sequence shown here is derived from an EMBL/GenBank/DDBJ whole genome shotgun (WGS) entry which is preliminary data.</text>
</comment>
<keyword evidence="3" id="KW-1185">Reference proteome</keyword>
<dbReference type="Proteomes" id="UP001352852">
    <property type="component" value="Unassembled WGS sequence"/>
</dbReference>
<feature type="compositionally biased region" description="Basic residues" evidence="1">
    <location>
        <begin position="37"/>
        <end position="49"/>
    </location>
</feature>
<reference evidence="2 3" key="1">
    <citation type="submission" date="2021-06" db="EMBL/GenBank/DDBJ databases">
        <authorList>
            <person name="Palmer J.M."/>
        </authorList>
    </citation>
    <scope>NUCLEOTIDE SEQUENCE [LARGE SCALE GENOMIC DNA]</scope>
    <source>
        <strain evidence="2 3">CL_MEX2019</strain>
        <tissue evidence="2">Muscle</tissue>
    </source>
</reference>
<dbReference type="EMBL" id="JAHUTJ010059914">
    <property type="protein sequence ID" value="MED6288152.1"/>
    <property type="molecule type" value="Genomic_DNA"/>
</dbReference>
<evidence type="ECO:0000256" key="1">
    <source>
        <dbReference type="SAM" id="MobiDB-lite"/>
    </source>
</evidence>
<sequence length="78" mass="8797">MSRDAASVCSAHQQPAGVLARSQRHRQHVHPGERQQRSRRRRDKKRRTNARTCCVFLVPGSSRPFTGSHSPHIVSSLS</sequence>
<protein>
    <submittedName>
        <fullName evidence="2">Uncharacterized protein</fullName>
    </submittedName>
</protein>
<organism evidence="2 3">
    <name type="scientific">Characodon lateralis</name>
    <dbReference type="NCBI Taxonomy" id="208331"/>
    <lineage>
        <taxon>Eukaryota</taxon>
        <taxon>Metazoa</taxon>
        <taxon>Chordata</taxon>
        <taxon>Craniata</taxon>
        <taxon>Vertebrata</taxon>
        <taxon>Euteleostomi</taxon>
        <taxon>Actinopterygii</taxon>
        <taxon>Neopterygii</taxon>
        <taxon>Teleostei</taxon>
        <taxon>Neoteleostei</taxon>
        <taxon>Acanthomorphata</taxon>
        <taxon>Ovalentaria</taxon>
        <taxon>Atherinomorphae</taxon>
        <taxon>Cyprinodontiformes</taxon>
        <taxon>Goodeidae</taxon>
        <taxon>Characodon</taxon>
    </lineage>
</organism>
<evidence type="ECO:0000313" key="2">
    <source>
        <dbReference type="EMBL" id="MED6288152.1"/>
    </source>
</evidence>
<proteinExistence type="predicted"/>
<gene>
    <name evidence="2" type="ORF">CHARACLAT_023681</name>
</gene>